<dbReference type="Pfam" id="PF09851">
    <property type="entry name" value="SHOCT"/>
    <property type="match status" value="1"/>
</dbReference>
<dbReference type="InterPro" id="IPR027860">
    <property type="entry name" value="DUF4429"/>
</dbReference>
<proteinExistence type="predicted"/>
<evidence type="ECO:0000313" key="4">
    <source>
        <dbReference type="Proteomes" id="UP000824093"/>
    </source>
</evidence>
<evidence type="ECO:0000259" key="1">
    <source>
        <dbReference type="Pfam" id="PF09851"/>
    </source>
</evidence>
<gene>
    <name evidence="3" type="ORF">IAB70_02075</name>
</gene>
<name>A0A9D1M063_9FIRM</name>
<reference evidence="3" key="2">
    <citation type="journal article" date="2021" name="PeerJ">
        <title>Extensive microbial diversity within the chicken gut microbiome revealed by metagenomics and culture.</title>
        <authorList>
            <person name="Gilroy R."/>
            <person name="Ravi A."/>
            <person name="Getino M."/>
            <person name="Pursley I."/>
            <person name="Horton D.L."/>
            <person name="Alikhan N.F."/>
            <person name="Baker D."/>
            <person name="Gharbi K."/>
            <person name="Hall N."/>
            <person name="Watson M."/>
            <person name="Adriaenssens E.M."/>
            <person name="Foster-Nyarko E."/>
            <person name="Jarju S."/>
            <person name="Secka A."/>
            <person name="Antonio M."/>
            <person name="Oren A."/>
            <person name="Chaudhuri R.R."/>
            <person name="La Ragione R."/>
            <person name="Hildebrand F."/>
            <person name="Pallen M.J."/>
        </authorList>
    </citation>
    <scope>NUCLEOTIDE SEQUENCE</scope>
    <source>
        <strain evidence="3">CHK195-15760</strain>
    </source>
</reference>
<dbReference type="EMBL" id="DVNH01000016">
    <property type="protein sequence ID" value="HIU51403.1"/>
    <property type="molecule type" value="Genomic_DNA"/>
</dbReference>
<dbReference type="Proteomes" id="UP000824093">
    <property type="component" value="Unassembled WGS sequence"/>
</dbReference>
<organism evidence="3 4">
    <name type="scientific">Candidatus Merdicola faecigallinarum</name>
    <dbReference type="NCBI Taxonomy" id="2840862"/>
    <lineage>
        <taxon>Bacteria</taxon>
        <taxon>Bacillati</taxon>
        <taxon>Bacillota</taxon>
        <taxon>Clostridia</taxon>
        <taxon>Candidatus Merdicola</taxon>
    </lineage>
</organism>
<reference evidence="3" key="1">
    <citation type="submission" date="2020-10" db="EMBL/GenBank/DDBJ databases">
        <authorList>
            <person name="Gilroy R."/>
        </authorList>
    </citation>
    <scope>NUCLEOTIDE SEQUENCE</scope>
    <source>
        <strain evidence="3">CHK195-15760</strain>
    </source>
</reference>
<evidence type="ECO:0000313" key="3">
    <source>
        <dbReference type="EMBL" id="HIU51403.1"/>
    </source>
</evidence>
<comment type="caution">
    <text evidence="3">The sequence shown here is derived from an EMBL/GenBank/DDBJ whole genome shotgun (WGS) entry which is preliminary data.</text>
</comment>
<feature type="domain" description="SHOCT" evidence="1">
    <location>
        <begin position="133"/>
        <end position="160"/>
    </location>
</feature>
<evidence type="ECO:0000259" key="2">
    <source>
        <dbReference type="Pfam" id="PF14472"/>
    </source>
</evidence>
<accession>A0A9D1M063</accession>
<feature type="domain" description="DUF4429" evidence="2">
    <location>
        <begin position="19"/>
        <end position="102"/>
    </location>
</feature>
<dbReference type="AlphaFoldDB" id="A0A9D1M063"/>
<protein>
    <submittedName>
        <fullName evidence="3">SHOCT domain-containing protein</fullName>
    </submittedName>
</protein>
<dbReference type="Pfam" id="PF14472">
    <property type="entry name" value="DUF4429"/>
    <property type="match status" value="1"/>
</dbReference>
<sequence length="161" mass="18647">MEIFQLKCTNGMLLVYNDRIVISRNTALGFVSQGLKGDRTFFYKDLTSIEYKKPSIWANGYIKFLTSGTIETKQNIGFLGNTTLEAAKDPNTLILRAFNKEIPKKSEEIYNFILKKIEEYKTNIIQTNISNADEIMKFKKLLDEGIITQEEFEKKKKELLK</sequence>
<dbReference type="InterPro" id="IPR018649">
    <property type="entry name" value="SHOCT"/>
</dbReference>